<accession>A0A833RA96</accession>
<dbReference type="EMBL" id="SWLB01000006">
    <property type="protein sequence ID" value="KAF3337809.1"/>
    <property type="molecule type" value="Genomic_DNA"/>
</dbReference>
<evidence type="ECO:0000256" key="1">
    <source>
        <dbReference type="ARBA" id="ARBA00001678"/>
    </source>
</evidence>
<dbReference type="PANTHER" id="PTHR31451:SF59">
    <property type="entry name" value="MANNAN ENDO-1,4-BETA-MANNOSIDASE"/>
    <property type="match status" value="1"/>
</dbReference>
<dbReference type="GO" id="GO:0016985">
    <property type="term" value="F:mannan endo-1,4-beta-mannosidase activity"/>
    <property type="evidence" value="ECO:0007669"/>
    <property type="project" value="UniProtKB-EC"/>
</dbReference>
<dbReference type="InterPro" id="IPR017853">
    <property type="entry name" value="GH"/>
</dbReference>
<evidence type="ECO:0000313" key="8">
    <source>
        <dbReference type="EMBL" id="KAF3337809.1"/>
    </source>
</evidence>
<keyword evidence="5" id="KW-0326">Glycosidase</keyword>
<comment type="caution">
    <text evidence="8">The sequence shown here is derived from an EMBL/GenBank/DDBJ whole genome shotgun (WGS) entry which is preliminary data.</text>
</comment>
<proteinExistence type="inferred from homology"/>
<protein>
    <recommendedName>
        <fullName evidence="3">mannan endo-1,4-beta-mannosidase</fullName>
        <ecNumber evidence="3">3.2.1.78</ecNumber>
    </recommendedName>
</protein>
<evidence type="ECO:0000259" key="7">
    <source>
        <dbReference type="Pfam" id="PF26410"/>
    </source>
</evidence>
<evidence type="ECO:0000256" key="6">
    <source>
        <dbReference type="SAM" id="SignalP"/>
    </source>
</evidence>
<evidence type="ECO:0000256" key="4">
    <source>
        <dbReference type="ARBA" id="ARBA00022801"/>
    </source>
</evidence>
<dbReference type="GO" id="GO:0000272">
    <property type="term" value="P:polysaccharide catabolic process"/>
    <property type="evidence" value="ECO:0007669"/>
    <property type="project" value="InterPro"/>
</dbReference>
<evidence type="ECO:0000256" key="3">
    <source>
        <dbReference type="ARBA" id="ARBA00012706"/>
    </source>
</evidence>
<evidence type="ECO:0000256" key="5">
    <source>
        <dbReference type="ARBA" id="ARBA00023295"/>
    </source>
</evidence>
<gene>
    <name evidence="8" type="ORF">FCM35_KLT18396</name>
</gene>
<feature type="chain" id="PRO_5032719073" description="mannan endo-1,4-beta-mannosidase" evidence="6">
    <location>
        <begin position="26"/>
        <end position="408"/>
    </location>
</feature>
<dbReference type="InterPro" id="IPR045053">
    <property type="entry name" value="MAN-like"/>
</dbReference>
<dbReference type="InterPro" id="IPR001547">
    <property type="entry name" value="Glyco_hydro_5"/>
</dbReference>
<dbReference type="Pfam" id="PF26410">
    <property type="entry name" value="GH5_mannosidase"/>
    <property type="match status" value="1"/>
</dbReference>
<dbReference type="Proteomes" id="UP000623129">
    <property type="component" value="Unassembled WGS sequence"/>
</dbReference>
<comment type="similarity">
    <text evidence="2">Belongs to the glycosyl hydrolase 5 (cellulase A) family.</text>
</comment>
<evidence type="ECO:0000313" key="9">
    <source>
        <dbReference type="Proteomes" id="UP000623129"/>
    </source>
</evidence>
<feature type="domain" description="Glycoside hydrolase family 5" evidence="7">
    <location>
        <begin position="30"/>
        <end position="365"/>
    </location>
</feature>
<feature type="signal peptide" evidence="6">
    <location>
        <begin position="1"/>
        <end position="25"/>
    </location>
</feature>
<dbReference type="EC" id="3.2.1.78" evidence="3"/>
<dbReference type="OrthoDB" id="406631at2759"/>
<comment type="catalytic activity">
    <reaction evidence="1">
        <text>Random hydrolysis of (1-&gt;4)-beta-D-mannosidic linkages in mannans, galactomannans and glucomannans.</text>
        <dbReference type="EC" id="3.2.1.78"/>
    </reaction>
</comment>
<keyword evidence="6" id="KW-0732">Signal</keyword>
<keyword evidence="4" id="KW-0378">Hydrolase</keyword>
<dbReference type="SUPFAM" id="SSF51445">
    <property type="entry name" value="(Trans)glycosidases"/>
    <property type="match status" value="1"/>
</dbReference>
<sequence length="408" mass="46064">MANKFLTILACICGVLNLLPAIAYTTDGPFVKIQGTQFTLDGYPFLFNGFNSYWLMHMAAGPEQDRNKVANVLSEAAGNGLTVCRTWAFADGGDRALQSSPGVYDEHVFQALDYVISEANNHGIRLILSLVNNFDDFGGRAQYVKWARDAGTVLDSKDDFYKNELVKQYYENHIKSVLTRINSITQMAYRDDPTIMAWELINEPRCESDPSGRILHAWVQEMAAYTKSIDEKHLLEVGMEGFYGNSIPEKQRYNPPGYSQVGTDYIRTNLIKEIDFATIHAYPDLWLSSQSEESQNEFALQWIKSHLDAARKILQKPLIFTEFGKSRKYPGFTEANRDIFLKTIYDTIYNLARSSNGCLAGGLIWQIFSEGMDSYSDGYEIVLTQASSTINIIIKQAHAMFELANTVN</sequence>
<dbReference type="FunFam" id="3.20.20.80:FF:000012">
    <property type="entry name" value="Mannan endo-1,4-beta-mannosidase 6"/>
    <property type="match status" value="1"/>
</dbReference>
<dbReference type="PANTHER" id="PTHR31451">
    <property type="match status" value="1"/>
</dbReference>
<dbReference type="AlphaFoldDB" id="A0A833RA96"/>
<reference evidence="8" key="1">
    <citation type="submission" date="2020-01" db="EMBL/GenBank/DDBJ databases">
        <title>Genome sequence of Kobresia littledalei, the first chromosome-level genome in the family Cyperaceae.</title>
        <authorList>
            <person name="Qu G."/>
        </authorList>
    </citation>
    <scope>NUCLEOTIDE SEQUENCE</scope>
    <source>
        <strain evidence="8">C.B.Clarke</strain>
        <tissue evidence="8">Leaf</tissue>
    </source>
</reference>
<organism evidence="8 9">
    <name type="scientific">Carex littledalei</name>
    <dbReference type="NCBI Taxonomy" id="544730"/>
    <lineage>
        <taxon>Eukaryota</taxon>
        <taxon>Viridiplantae</taxon>
        <taxon>Streptophyta</taxon>
        <taxon>Embryophyta</taxon>
        <taxon>Tracheophyta</taxon>
        <taxon>Spermatophyta</taxon>
        <taxon>Magnoliopsida</taxon>
        <taxon>Liliopsida</taxon>
        <taxon>Poales</taxon>
        <taxon>Cyperaceae</taxon>
        <taxon>Cyperoideae</taxon>
        <taxon>Cariceae</taxon>
        <taxon>Carex</taxon>
        <taxon>Carex subgen. Euthyceras</taxon>
    </lineage>
</organism>
<dbReference type="Gene3D" id="3.20.20.80">
    <property type="entry name" value="Glycosidases"/>
    <property type="match status" value="1"/>
</dbReference>
<name>A0A833RA96_9POAL</name>
<evidence type="ECO:0000256" key="2">
    <source>
        <dbReference type="ARBA" id="ARBA00005641"/>
    </source>
</evidence>
<keyword evidence="9" id="KW-1185">Reference proteome</keyword>